<accession>A0AB34IK90</accession>
<dbReference type="EMBL" id="JBGBPQ010000025">
    <property type="protein sequence ID" value="KAL1499662.1"/>
    <property type="molecule type" value="Genomic_DNA"/>
</dbReference>
<evidence type="ECO:0000313" key="3">
    <source>
        <dbReference type="Proteomes" id="UP001515480"/>
    </source>
</evidence>
<dbReference type="Proteomes" id="UP001515480">
    <property type="component" value="Unassembled WGS sequence"/>
</dbReference>
<feature type="signal peptide" evidence="1">
    <location>
        <begin position="1"/>
        <end position="15"/>
    </location>
</feature>
<keyword evidence="1" id="KW-0732">Signal</keyword>
<sequence>MALLLWGASVALKASLPSLRRSRACAACAPPPPAPYAPLAPGASVTIAGRVLVSRHADLLRLELLSEPSAIQSEWHLSRRLAPDYAGAIAERARAALPRGGQLLLLGLGGGSIAGQLLCGASAAAGVRVAAVEADAAVAAAARDYFFPAMFAGSRRRAARRLRVAVADARRVAAGDAPPPRGAAGPYDVIVEDFAYAAHGGVGVGFWRALRERHAAPRATLLVNTLYTHFTEHERLERDLRRAGWGGIRRTVERGLQAEAAAEAAAEAWTPGDNMIVSAVNLEGER</sequence>
<name>A0AB34IK90_PRYPA</name>
<dbReference type="AlphaFoldDB" id="A0AB34IK90"/>
<keyword evidence="3" id="KW-1185">Reference proteome</keyword>
<proteinExistence type="predicted"/>
<evidence type="ECO:0000313" key="2">
    <source>
        <dbReference type="EMBL" id="KAL1499662.1"/>
    </source>
</evidence>
<protein>
    <recommendedName>
        <fullName evidence="4">Spermidine synthase</fullName>
    </recommendedName>
</protein>
<comment type="caution">
    <text evidence="2">The sequence shown here is derived from an EMBL/GenBank/DDBJ whole genome shotgun (WGS) entry which is preliminary data.</text>
</comment>
<dbReference type="Gene3D" id="3.40.50.150">
    <property type="entry name" value="Vaccinia Virus protein VP39"/>
    <property type="match status" value="1"/>
</dbReference>
<feature type="chain" id="PRO_5044201942" description="Spermidine synthase" evidence="1">
    <location>
        <begin position="16"/>
        <end position="286"/>
    </location>
</feature>
<dbReference type="InterPro" id="IPR029063">
    <property type="entry name" value="SAM-dependent_MTases_sf"/>
</dbReference>
<reference evidence="2 3" key="1">
    <citation type="journal article" date="2024" name="Science">
        <title>Giant polyketide synthase enzymes in the biosynthesis of giant marine polyether toxins.</title>
        <authorList>
            <person name="Fallon T.R."/>
            <person name="Shende V.V."/>
            <person name="Wierzbicki I.H."/>
            <person name="Pendleton A.L."/>
            <person name="Watervoot N.F."/>
            <person name="Auber R.P."/>
            <person name="Gonzalez D.J."/>
            <person name="Wisecaver J.H."/>
            <person name="Moore B.S."/>
        </authorList>
    </citation>
    <scope>NUCLEOTIDE SEQUENCE [LARGE SCALE GENOMIC DNA]</scope>
    <source>
        <strain evidence="2 3">12B1</strain>
    </source>
</reference>
<dbReference type="SUPFAM" id="SSF53335">
    <property type="entry name" value="S-adenosyl-L-methionine-dependent methyltransferases"/>
    <property type="match status" value="1"/>
</dbReference>
<evidence type="ECO:0000256" key="1">
    <source>
        <dbReference type="SAM" id="SignalP"/>
    </source>
</evidence>
<organism evidence="2 3">
    <name type="scientific">Prymnesium parvum</name>
    <name type="common">Toxic golden alga</name>
    <dbReference type="NCBI Taxonomy" id="97485"/>
    <lineage>
        <taxon>Eukaryota</taxon>
        <taxon>Haptista</taxon>
        <taxon>Haptophyta</taxon>
        <taxon>Prymnesiophyceae</taxon>
        <taxon>Prymnesiales</taxon>
        <taxon>Prymnesiaceae</taxon>
        <taxon>Prymnesium</taxon>
    </lineage>
</organism>
<gene>
    <name evidence="2" type="ORF">AB1Y20_011859</name>
</gene>
<evidence type="ECO:0008006" key="4">
    <source>
        <dbReference type="Google" id="ProtNLM"/>
    </source>
</evidence>